<dbReference type="AlphaFoldDB" id="A0A927R980"/>
<dbReference type="Proteomes" id="UP000638648">
    <property type="component" value="Unassembled WGS sequence"/>
</dbReference>
<evidence type="ECO:0000256" key="1">
    <source>
        <dbReference type="SAM" id="Phobius"/>
    </source>
</evidence>
<organism evidence="2 3">
    <name type="scientific">Actinopolymorpha pittospori</name>
    <dbReference type="NCBI Taxonomy" id="648752"/>
    <lineage>
        <taxon>Bacteria</taxon>
        <taxon>Bacillati</taxon>
        <taxon>Actinomycetota</taxon>
        <taxon>Actinomycetes</taxon>
        <taxon>Propionibacteriales</taxon>
        <taxon>Actinopolymorphaceae</taxon>
        <taxon>Actinopolymorpha</taxon>
    </lineage>
</organism>
<dbReference type="EMBL" id="JADBEM010000001">
    <property type="protein sequence ID" value="MBE1606214.1"/>
    <property type="molecule type" value="Genomic_DNA"/>
</dbReference>
<protein>
    <submittedName>
        <fullName evidence="2">Membrane protein</fullName>
    </submittedName>
</protein>
<evidence type="ECO:0000313" key="2">
    <source>
        <dbReference type="EMBL" id="MBE1606214.1"/>
    </source>
</evidence>
<feature type="transmembrane region" description="Helical" evidence="1">
    <location>
        <begin position="21"/>
        <end position="37"/>
    </location>
</feature>
<gene>
    <name evidence="2" type="ORF">HEB94_003062</name>
</gene>
<keyword evidence="3" id="KW-1185">Reference proteome</keyword>
<feature type="transmembrane region" description="Helical" evidence="1">
    <location>
        <begin position="43"/>
        <end position="59"/>
    </location>
</feature>
<dbReference type="RefSeq" id="WP_192750381.1">
    <property type="nucleotide sequence ID" value="NZ_BAABJL010000011.1"/>
</dbReference>
<sequence>MSLRDSERLPASRPPLAPTPFAGLTVAVALAGVALWLNGPESAVTVFLAVLGLFGGLYRKRRSQ</sequence>
<name>A0A927R980_9ACTN</name>
<comment type="caution">
    <text evidence="2">The sequence shown here is derived from an EMBL/GenBank/DDBJ whole genome shotgun (WGS) entry which is preliminary data.</text>
</comment>
<accession>A0A927R980</accession>
<keyword evidence="1" id="KW-0472">Membrane</keyword>
<keyword evidence="1" id="KW-1133">Transmembrane helix</keyword>
<keyword evidence="1" id="KW-0812">Transmembrane</keyword>
<proteinExistence type="predicted"/>
<reference evidence="2" key="1">
    <citation type="submission" date="2020-10" db="EMBL/GenBank/DDBJ databases">
        <title>Sequencing the genomes of 1000 actinobacteria strains.</title>
        <authorList>
            <person name="Klenk H.-P."/>
        </authorList>
    </citation>
    <scope>NUCLEOTIDE SEQUENCE</scope>
    <source>
        <strain evidence="2">DSM 45354</strain>
    </source>
</reference>
<evidence type="ECO:0000313" key="3">
    <source>
        <dbReference type="Proteomes" id="UP000638648"/>
    </source>
</evidence>